<protein>
    <submittedName>
        <fullName evidence="2">Uncharacterized protein</fullName>
    </submittedName>
</protein>
<accession>A0A8X6IG47</accession>
<comment type="caution">
    <text evidence="2">The sequence shown here is derived from an EMBL/GenBank/DDBJ whole genome shotgun (WGS) entry which is preliminary data.</text>
</comment>
<feature type="compositionally biased region" description="Polar residues" evidence="1">
    <location>
        <begin position="200"/>
        <end position="214"/>
    </location>
</feature>
<name>A0A8X6IG47_TRICU</name>
<organism evidence="2 3">
    <name type="scientific">Trichonephila clavata</name>
    <name type="common">Joro spider</name>
    <name type="synonym">Nephila clavata</name>
    <dbReference type="NCBI Taxonomy" id="2740835"/>
    <lineage>
        <taxon>Eukaryota</taxon>
        <taxon>Metazoa</taxon>
        <taxon>Ecdysozoa</taxon>
        <taxon>Arthropoda</taxon>
        <taxon>Chelicerata</taxon>
        <taxon>Arachnida</taxon>
        <taxon>Araneae</taxon>
        <taxon>Araneomorphae</taxon>
        <taxon>Entelegynae</taxon>
        <taxon>Araneoidea</taxon>
        <taxon>Nephilidae</taxon>
        <taxon>Trichonephila</taxon>
    </lineage>
</organism>
<feature type="region of interest" description="Disordered" evidence="1">
    <location>
        <begin position="177"/>
        <end position="303"/>
    </location>
</feature>
<gene>
    <name evidence="2" type="ORF">TNCT_237981</name>
</gene>
<evidence type="ECO:0000313" key="3">
    <source>
        <dbReference type="Proteomes" id="UP000887116"/>
    </source>
</evidence>
<dbReference type="EMBL" id="BMAO01004311">
    <property type="protein sequence ID" value="GFQ93812.1"/>
    <property type="molecule type" value="Genomic_DNA"/>
</dbReference>
<dbReference type="AlphaFoldDB" id="A0A8X6IG47"/>
<sequence>MPRRMKKVKKNVAQETKQPKLQKKGTEEEEFEFDIGSLSLADLLRLTEGYVDDESEETVLMTRREMNLHIRNKMEEHSKDPNINPFINIEKQSRMLLKEVKSKEQQLIEAKKDYEVMYRDQLKFFRHVGIVPKVPTNNVGVSADFPVLPESLPPREFLVRGQFHFVDLASCKILEPSTSRNSASKQRTNTEESKPKIIKPSTSRNSASKQPTNTEESKPKIIKPSTGRNSASKQPTNTEESKPKIIKPSTSRNSASKQPTNTEESKPKIIKPSTGRNSASKQRTNTKESKPKIKVECFDVPSD</sequence>
<keyword evidence="3" id="KW-1185">Reference proteome</keyword>
<proteinExistence type="predicted"/>
<dbReference type="Proteomes" id="UP000887116">
    <property type="component" value="Unassembled WGS sequence"/>
</dbReference>
<evidence type="ECO:0000256" key="1">
    <source>
        <dbReference type="SAM" id="MobiDB-lite"/>
    </source>
</evidence>
<feature type="compositionally biased region" description="Basic residues" evidence="1">
    <location>
        <begin position="1"/>
        <end position="10"/>
    </location>
</feature>
<evidence type="ECO:0000313" key="2">
    <source>
        <dbReference type="EMBL" id="GFQ93812.1"/>
    </source>
</evidence>
<feature type="region of interest" description="Disordered" evidence="1">
    <location>
        <begin position="1"/>
        <end position="28"/>
    </location>
</feature>
<feature type="compositionally biased region" description="Polar residues" evidence="1">
    <location>
        <begin position="248"/>
        <end position="262"/>
    </location>
</feature>
<feature type="compositionally biased region" description="Polar residues" evidence="1">
    <location>
        <begin position="274"/>
        <end position="283"/>
    </location>
</feature>
<feature type="compositionally biased region" description="Basic and acidic residues" evidence="1">
    <location>
        <begin position="285"/>
        <end position="297"/>
    </location>
</feature>
<feature type="compositionally biased region" description="Polar residues" evidence="1">
    <location>
        <begin position="226"/>
        <end position="238"/>
    </location>
</feature>
<feature type="compositionally biased region" description="Polar residues" evidence="1">
    <location>
        <begin position="177"/>
        <end position="187"/>
    </location>
</feature>
<reference evidence="2" key="1">
    <citation type="submission" date="2020-07" db="EMBL/GenBank/DDBJ databases">
        <title>Multicomponent nature underlies the extraordinary mechanical properties of spider dragline silk.</title>
        <authorList>
            <person name="Kono N."/>
            <person name="Nakamura H."/>
            <person name="Mori M."/>
            <person name="Yoshida Y."/>
            <person name="Ohtoshi R."/>
            <person name="Malay A.D."/>
            <person name="Moran D.A.P."/>
            <person name="Tomita M."/>
            <person name="Numata K."/>
            <person name="Arakawa K."/>
        </authorList>
    </citation>
    <scope>NUCLEOTIDE SEQUENCE</scope>
</reference>